<keyword evidence="6 8" id="KW-0732">Signal</keyword>
<dbReference type="Proteomes" id="UP000608345">
    <property type="component" value="Unassembled WGS sequence"/>
</dbReference>
<organism evidence="9 10">
    <name type="scientific">Advenella faeciporci</name>
    <dbReference type="NCBI Taxonomy" id="797535"/>
    <lineage>
        <taxon>Bacteria</taxon>
        <taxon>Pseudomonadati</taxon>
        <taxon>Pseudomonadota</taxon>
        <taxon>Betaproteobacteria</taxon>
        <taxon>Burkholderiales</taxon>
        <taxon>Alcaligenaceae</taxon>
    </lineage>
</organism>
<dbReference type="SUPFAM" id="SSF53850">
    <property type="entry name" value="Periplasmic binding protein-like II"/>
    <property type="match status" value="1"/>
</dbReference>
<evidence type="ECO:0000256" key="2">
    <source>
        <dbReference type="ARBA" id="ARBA00008520"/>
    </source>
</evidence>
<dbReference type="GO" id="GO:0055085">
    <property type="term" value="P:transmembrane transport"/>
    <property type="evidence" value="ECO:0007669"/>
    <property type="project" value="InterPro"/>
</dbReference>
<dbReference type="Gene3D" id="3.40.190.10">
    <property type="entry name" value="Periplasmic binding protein-like II"/>
    <property type="match status" value="2"/>
</dbReference>
<dbReference type="EMBL" id="BMYS01000002">
    <property type="protein sequence ID" value="GGW78409.1"/>
    <property type="molecule type" value="Genomic_DNA"/>
</dbReference>
<accession>A0A918JH45</accession>
<comment type="caution">
    <text evidence="9">The sequence shown here is derived from an EMBL/GenBank/DDBJ whole genome shotgun (WGS) entry which is preliminary data.</text>
</comment>
<keyword evidence="5" id="KW-0813">Transport</keyword>
<dbReference type="InterPro" id="IPR050490">
    <property type="entry name" value="Bact_solute-bd_prot1"/>
</dbReference>
<dbReference type="InterPro" id="IPR006061">
    <property type="entry name" value="SBP_1_CS"/>
</dbReference>
<proteinExistence type="inferred from homology"/>
<evidence type="ECO:0000256" key="1">
    <source>
        <dbReference type="ARBA" id="ARBA00004418"/>
    </source>
</evidence>
<dbReference type="Pfam" id="PF13416">
    <property type="entry name" value="SBP_bac_8"/>
    <property type="match status" value="1"/>
</dbReference>
<protein>
    <recommendedName>
        <fullName evidence="4">sn-glycerol-3-phosphate-binding periplasmic protein UgpB</fullName>
    </recommendedName>
</protein>
<evidence type="ECO:0000256" key="4">
    <source>
        <dbReference type="ARBA" id="ARBA00017470"/>
    </source>
</evidence>
<evidence type="ECO:0000256" key="6">
    <source>
        <dbReference type="ARBA" id="ARBA00022729"/>
    </source>
</evidence>
<evidence type="ECO:0000313" key="10">
    <source>
        <dbReference type="Proteomes" id="UP000608345"/>
    </source>
</evidence>
<comment type="subunit">
    <text evidence="3">The complex is composed of two ATP-binding proteins (UgpC), two transmembrane proteins (UgpA and UgpE) and a solute-binding protein (UgpB).</text>
</comment>
<gene>
    <name evidence="9" type="primary">ugpB</name>
    <name evidence="9" type="ORF">GCM10011450_05380</name>
</gene>
<sequence length="436" mass="48010">MQIKKSAMILGSIFALTSFSTHAATEITFWHSMEGPLGERVNEIVDNFNQKQSDYKIKPTYKGAYGESMNAGIAAYRAGQAPDIIQVFEVGTATMMFSKGAIKPIQEMSEEVGNPIDPKNFVPGIAGYYSEPNGKLASMPFNSSTPVFYYNKDMFEKAGLDPNSPPKTYAQINEAAKKLKEAGIECGYTTAWPSWVLIENFSALHNLPYASKNNGFDGLDARIELTKNGFVKHFTFLNQMAKDGTFTYGGRGDAANALFSSGKCAMFTGSSGSRANFSKNAPFKFGISTLPYYDDVPGAPQNSVIGGASLWVFNNKSPEVNKGITEFFQYIASPEVAAKWHQDTGYVPVVKAAYELTKASGFYDKNPGTDVPFIQLNVETTNESRGVRLGFLPQIRDIQDAEMENIFAQKVSVEEGLENMQKRANELLQRFENSNK</sequence>
<dbReference type="CDD" id="cd14748">
    <property type="entry name" value="PBP2_UgpB"/>
    <property type="match status" value="1"/>
</dbReference>
<evidence type="ECO:0000313" key="9">
    <source>
        <dbReference type="EMBL" id="GGW78409.1"/>
    </source>
</evidence>
<comment type="subcellular location">
    <subcellularLocation>
        <location evidence="1">Periplasm</location>
    </subcellularLocation>
</comment>
<dbReference type="PANTHER" id="PTHR43649:SF31">
    <property type="entry name" value="SN-GLYCEROL-3-PHOSPHATE-BINDING PERIPLASMIC PROTEIN UGPB"/>
    <property type="match status" value="1"/>
</dbReference>
<evidence type="ECO:0000256" key="5">
    <source>
        <dbReference type="ARBA" id="ARBA00022448"/>
    </source>
</evidence>
<reference evidence="9" key="2">
    <citation type="submission" date="2020-09" db="EMBL/GenBank/DDBJ databases">
        <authorList>
            <person name="Sun Q."/>
            <person name="Kim S."/>
        </authorList>
    </citation>
    <scope>NUCLEOTIDE SEQUENCE</scope>
    <source>
        <strain evidence="9">KCTC 23732</strain>
    </source>
</reference>
<dbReference type="AlphaFoldDB" id="A0A918JH45"/>
<evidence type="ECO:0000256" key="7">
    <source>
        <dbReference type="ARBA" id="ARBA00022764"/>
    </source>
</evidence>
<keyword evidence="7" id="KW-0574">Periplasm</keyword>
<reference evidence="9" key="1">
    <citation type="journal article" date="2014" name="Int. J. Syst. Evol. Microbiol.">
        <title>Complete genome sequence of Corynebacterium casei LMG S-19264T (=DSM 44701T), isolated from a smear-ripened cheese.</title>
        <authorList>
            <consortium name="US DOE Joint Genome Institute (JGI-PGF)"/>
            <person name="Walter F."/>
            <person name="Albersmeier A."/>
            <person name="Kalinowski J."/>
            <person name="Ruckert C."/>
        </authorList>
    </citation>
    <scope>NUCLEOTIDE SEQUENCE</scope>
    <source>
        <strain evidence="9">KCTC 23732</strain>
    </source>
</reference>
<keyword evidence="10" id="KW-1185">Reference proteome</keyword>
<dbReference type="InterPro" id="IPR006059">
    <property type="entry name" value="SBP"/>
</dbReference>
<evidence type="ECO:0000256" key="3">
    <source>
        <dbReference type="ARBA" id="ARBA00011557"/>
    </source>
</evidence>
<comment type="similarity">
    <text evidence="2">Belongs to the bacterial solute-binding protein 1 family.</text>
</comment>
<dbReference type="PROSITE" id="PS01037">
    <property type="entry name" value="SBP_BACTERIAL_1"/>
    <property type="match status" value="1"/>
</dbReference>
<feature type="chain" id="PRO_5037134863" description="sn-glycerol-3-phosphate-binding periplasmic protein UgpB" evidence="8">
    <location>
        <begin position="24"/>
        <end position="436"/>
    </location>
</feature>
<dbReference type="NCBIfam" id="NF008211">
    <property type="entry name" value="PRK10974.1"/>
    <property type="match status" value="1"/>
</dbReference>
<evidence type="ECO:0000256" key="8">
    <source>
        <dbReference type="SAM" id="SignalP"/>
    </source>
</evidence>
<name>A0A918JH45_9BURK</name>
<feature type="signal peptide" evidence="8">
    <location>
        <begin position="1"/>
        <end position="23"/>
    </location>
</feature>
<dbReference type="PANTHER" id="PTHR43649">
    <property type="entry name" value="ARABINOSE-BINDING PROTEIN-RELATED"/>
    <property type="match status" value="1"/>
</dbReference>
<dbReference type="RefSeq" id="WP_189383901.1">
    <property type="nucleotide sequence ID" value="NZ_BAABFY010000057.1"/>
</dbReference>
<dbReference type="GO" id="GO:0042597">
    <property type="term" value="C:periplasmic space"/>
    <property type="evidence" value="ECO:0007669"/>
    <property type="project" value="UniProtKB-SubCell"/>
</dbReference>